<keyword evidence="6" id="KW-1185">Reference proteome</keyword>
<evidence type="ECO:0000259" key="4">
    <source>
        <dbReference type="Pfam" id="PF08241"/>
    </source>
</evidence>
<dbReference type="Gene3D" id="3.40.50.150">
    <property type="entry name" value="Vaccinia Virus protein VP39"/>
    <property type="match status" value="1"/>
</dbReference>
<sequence length="309" mass="35369">MTEEKKETQFSSKEFNSARYYSYRPRYPGHFYERLYEYHQGATRLAVDVGCGPGEASIPLLDKFDEVIGVDPSGPMTEVAKKAFAPFGGRIKVVRSAAEDLTFLADQSVDLLLIAEAIHWFDHDVFFNEVHRVLRPGGTLAYWAYADCKYTESEEVSRMIYDFTYGDNELGPYWQVPGHEYLRQMLRNINPPSALFTDIDRVYNNVQNRANISVYTADYADLAPDTVYEEGPWMSLKYTVGTNELFIRTFSSVSKWQEDHPDQQPRSQGGTGDIVDRFMDRMKAATGWNDDTVIEVSFGIVYVRARRAA</sequence>
<dbReference type="InterPro" id="IPR013216">
    <property type="entry name" value="Methyltransf_11"/>
</dbReference>
<feature type="domain" description="Methyltransferase type 11" evidence="4">
    <location>
        <begin position="47"/>
        <end position="141"/>
    </location>
</feature>
<proteinExistence type="inferred from homology"/>
<name>A0A1E4TF28_9ASCO</name>
<organism evidence="5 6">
    <name type="scientific">Tortispora caseinolytica NRRL Y-17796</name>
    <dbReference type="NCBI Taxonomy" id="767744"/>
    <lineage>
        <taxon>Eukaryota</taxon>
        <taxon>Fungi</taxon>
        <taxon>Dikarya</taxon>
        <taxon>Ascomycota</taxon>
        <taxon>Saccharomycotina</taxon>
        <taxon>Trigonopsidomycetes</taxon>
        <taxon>Trigonopsidales</taxon>
        <taxon>Trigonopsidaceae</taxon>
        <taxon>Tortispora</taxon>
    </lineage>
</organism>
<evidence type="ECO:0000256" key="3">
    <source>
        <dbReference type="ARBA" id="ARBA00022679"/>
    </source>
</evidence>
<dbReference type="InterPro" id="IPR051052">
    <property type="entry name" value="Diverse_substrate_MTase"/>
</dbReference>
<dbReference type="PANTHER" id="PTHR44942:SF4">
    <property type="entry name" value="METHYLTRANSFERASE TYPE 11 DOMAIN-CONTAINING PROTEIN"/>
    <property type="match status" value="1"/>
</dbReference>
<accession>A0A1E4TF28</accession>
<dbReference type="GO" id="GO:0008757">
    <property type="term" value="F:S-adenosylmethionine-dependent methyltransferase activity"/>
    <property type="evidence" value="ECO:0007669"/>
    <property type="project" value="InterPro"/>
</dbReference>
<gene>
    <name evidence="5" type="ORF">CANCADRAFT_56912</name>
</gene>
<evidence type="ECO:0000313" key="6">
    <source>
        <dbReference type="Proteomes" id="UP000095023"/>
    </source>
</evidence>
<reference evidence="6" key="1">
    <citation type="submission" date="2016-02" db="EMBL/GenBank/DDBJ databases">
        <title>Comparative genomics of biotechnologically important yeasts.</title>
        <authorList>
            <consortium name="DOE Joint Genome Institute"/>
            <person name="Riley R."/>
            <person name="Haridas S."/>
            <person name="Wolfe K.H."/>
            <person name="Lopes M.R."/>
            <person name="Hittinger C.T."/>
            <person name="Goker M."/>
            <person name="Salamov A."/>
            <person name="Wisecaver J."/>
            <person name="Long T.M."/>
            <person name="Aerts A.L."/>
            <person name="Barry K."/>
            <person name="Choi C."/>
            <person name="Clum A."/>
            <person name="Coughlan A.Y."/>
            <person name="Deshpande S."/>
            <person name="Douglass A.P."/>
            <person name="Hanson S.J."/>
            <person name="Klenk H.-P."/>
            <person name="Labutti K."/>
            <person name="Lapidus A."/>
            <person name="Lindquist E."/>
            <person name="Lipzen A."/>
            <person name="Meier-Kolthoff J.P."/>
            <person name="Ohm R.A."/>
            <person name="Otillar R.P."/>
            <person name="Pangilinan J."/>
            <person name="Peng Y."/>
            <person name="Rokas A."/>
            <person name="Rosa C.A."/>
            <person name="Scheuner C."/>
            <person name="Sibirny A.A."/>
            <person name="Slot J.C."/>
            <person name="Stielow J.B."/>
            <person name="Sun H."/>
            <person name="Kurtzman C.P."/>
            <person name="Blackwell M."/>
            <person name="Jeffries T.W."/>
            <person name="Grigoriev I.V."/>
        </authorList>
    </citation>
    <scope>NUCLEOTIDE SEQUENCE [LARGE SCALE GENOMIC DNA]</scope>
    <source>
        <strain evidence="6">NRRL Y-17796</strain>
    </source>
</reference>
<dbReference type="PANTHER" id="PTHR44942">
    <property type="entry name" value="METHYLTRANSF_11 DOMAIN-CONTAINING PROTEIN"/>
    <property type="match status" value="1"/>
</dbReference>
<dbReference type="SUPFAM" id="SSF53335">
    <property type="entry name" value="S-adenosyl-L-methionine-dependent methyltransferases"/>
    <property type="match status" value="1"/>
</dbReference>
<dbReference type="CDD" id="cd02440">
    <property type="entry name" value="AdoMet_MTases"/>
    <property type="match status" value="1"/>
</dbReference>
<comment type="similarity">
    <text evidence="1">Belongs to the methyltransferase superfamily.</text>
</comment>
<protein>
    <recommendedName>
        <fullName evidence="4">Methyltransferase type 11 domain-containing protein</fullName>
    </recommendedName>
</protein>
<dbReference type="AlphaFoldDB" id="A0A1E4TF28"/>
<dbReference type="Pfam" id="PF08241">
    <property type="entry name" value="Methyltransf_11"/>
    <property type="match status" value="1"/>
</dbReference>
<dbReference type="Proteomes" id="UP000095023">
    <property type="component" value="Unassembled WGS sequence"/>
</dbReference>
<dbReference type="InterPro" id="IPR029063">
    <property type="entry name" value="SAM-dependent_MTases_sf"/>
</dbReference>
<keyword evidence="3" id="KW-0808">Transferase</keyword>
<evidence type="ECO:0000256" key="2">
    <source>
        <dbReference type="ARBA" id="ARBA00022603"/>
    </source>
</evidence>
<evidence type="ECO:0000256" key="1">
    <source>
        <dbReference type="ARBA" id="ARBA00008361"/>
    </source>
</evidence>
<dbReference type="OrthoDB" id="10027013at2759"/>
<dbReference type="EMBL" id="KV453842">
    <property type="protein sequence ID" value="ODV90375.1"/>
    <property type="molecule type" value="Genomic_DNA"/>
</dbReference>
<evidence type="ECO:0000313" key="5">
    <source>
        <dbReference type="EMBL" id="ODV90375.1"/>
    </source>
</evidence>
<keyword evidence="2" id="KW-0489">Methyltransferase</keyword>
<dbReference type="GO" id="GO:0032259">
    <property type="term" value="P:methylation"/>
    <property type="evidence" value="ECO:0007669"/>
    <property type="project" value="UniProtKB-KW"/>
</dbReference>